<evidence type="ECO:0000256" key="4">
    <source>
        <dbReference type="ARBA" id="ARBA00023125"/>
    </source>
</evidence>
<dbReference type="InterPro" id="IPR039425">
    <property type="entry name" value="RNA_pol_sigma-70-like"/>
</dbReference>
<dbReference type="InterPro" id="IPR014325">
    <property type="entry name" value="RNA_pol_sigma-E_actinobac"/>
</dbReference>
<dbReference type="NCBIfam" id="TIGR02983">
    <property type="entry name" value="SigE-fam_strep"/>
    <property type="match status" value="1"/>
</dbReference>
<dbReference type="RefSeq" id="WP_132414521.1">
    <property type="nucleotide sequence ID" value="NZ_SMKA01000284.1"/>
</dbReference>
<dbReference type="InterPro" id="IPR013249">
    <property type="entry name" value="RNA_pol_sigma70_r4_t2"/>
</dbReference>
<comment type="similarity">
    <text evidence="1">Belongs to the sigma-70 factor family. ECF subfamily.</text>
</comment>
<keyword evidence="4" id="KW-0238">DNA-binding</keyword>
<dbReference type="InterPro" id="IPR013324">
    <property type="entry name" value="RNA_pol_sigma_r3/r4-like"/>
</dbReference>
<dbReference type="InterPro" id="IPR007627">
    <property type="entry name" value="RNA_pol_sigma70_r2"/>
</dbReference>
<keyword evidence="5" id="KW-0804">Transcription</keyword>
<evidence type="ECO:0000313" key="9">
    <source>
        <dbReference type="Proteomes" id="UP000295075"/>
    </source>
</evidence>
<evidence type="ECO:0000256" key="2">
    <source>
        <dbReference type="ARBA" id="ARBA00023015"/>
    </source>
</evidence>
<dbReference type="Gene3D" id="1.10.10.10">
    <property type="entry name" value="Winged helix-like DNA-binding domain superfamily/Winged helix DNA-binding domain"/>
    <property type="match status" value="1"/>
</dbReference>
<dbReference type="InterPro" id="IPR014284">
    <property type="entry name" value="RNA_pol_sigma-70_dom"/>
</dbReference>
<evidence type="ECO:0000256" key="5">
    <source>
        <dbReference type="ARBA" id="ARBA00023163"/>
    </source>
</evidence>
<feature type="domain" description="RNA polymerase sigma-70 region 2" evidence="6">
    <location>
        <begin position="10"/>
        <end position="73"/>
    </location>
</feature>
<dbReference type="InterPro" id="IPR013325">
    <property type="entry name" value="RNA_pol_sigma_r2"/>
</dbReference>
<dbReference type="EMBL" id="SMKA01000284">
    <property type="protein sequence ID" value="TDC17150.1"/>
    <property type="molecule type" value="Genomic_DNA"/>
</dbReference>
<dbReference type="OrthoDB" id="3692620at2"/>
<evidence type="ECO:0000256" key="3">
    <source>
        <dbReference type="ARBA" id="ARBA00023082"/>
    </source>
</evidence>
<evidence type="ECO:0000259" key="6">
    <source>
        <dbReference type="Pfam" id="PF04542"/>
    </source>
</evidence>
<accession>A0A4R4P8B7</accession>
<dbReference type="PANTHER" id="PTHR43133">
    <property type="entry name" value="RNA POLYMERASE ECF-TYPE SIGMA FACTO"/>
    <property type="match status" value="1"/>
</dbReference>
<dbReference type="NCBIfam" id="TIGR02937">
    <property type="entry name" value="sigma70-ECF"/>
    <property type="match status" value="1"/>
</dbReference>
<evidence type="ECO:0000313" key="8">
    <source>
        <dbReference type="EMBL" id="TDC17150.1"/>
    </source>
</evidence>
<protein>
    <submittedName>
        <fullName evidence="8">SigE family RNA polymerase sigma factor</fullName>
    </submittedName>
</protein>
<dbReference type="Proteomes" id="UP000295075">
    <property type="component" value="Unassembled WGS sequence"/>
</dbReference>
<evidence type="ECO:0000259" key="7">
    <source>
        <dbReference type="Pfam" id="PF08281"/>
    </source>
</evidence>
<dbReference type="Pfam" id="PF08281">
    <property type="entry name" value="Sigma70_r4_2"/>
    <property type="match status" value="1"/>
</dbReference>
<gene>
    <name evidence="8" type="ORF">E1261_37625</name>
</gene>
<dbReference type="CDD" id="cd06171">
    <property type="entry name" value="Sigma70_r4"/>
    <property type="match status" value="1"/>
</dbReference>
<dbReference type="PANTHER" id="PTHR43133:SF50">
    <property type="entry name" value="ECF RNA POLYMERASE SIGMA FACTOR SIGM"/>
    <property type="match status" value="1"/>
</dbReference>
<dbReference type="GO" id="GO:0016987">
    <property type="term" value="F:sigma factor activity"/>
    <property type="evidence" value="ECO:0007669"/>
    <property type="project" value="UniProtKB-KW"/>
</dbReference>
<dbReference type="SUPFAM" id="SSF88946">
    <property type="entry name" value="Sigma2 domain of RNA polymerase sigma factors"/>
    <property type="match status" value="1"/>
</dbReference>
<dbReference type="Gene3D" id="1.10.1740.10">
    <property type="match status" value="1"/>
</dbReference>
<reference evidence="8 9" key="1">
    <citation type="submission" date="2019-03" db="EMBL/GenBank/DDBJ databases">
        <title>Draft genome sequences of novel Actinobacteria.</title>
        <authorList>
            <person name="Sahin N."/>
            <person name="Ay H."/>
            <person name="Saygin H."/>
        </authorList>
    </citation>
    <scope>NUCLEOTIDE SEQUENCE [LARGE SCALE GENOMIC DNA]</scope>
    <source>
        <strain evidence="8 9">JCM 30547</strain>
    </source>
</reference>
<dbReference type="AlphaFoldDB" id="A0A4R4P8B7"/>
<dbReference type="GO" id="GO:0006352">
    <property type="term" value="P:DNA-templated transcription initiation"/>
    <property type="evidence" value="ECO:0007669"/>
    <property type="project" value="InterPro"/>
</dbReference>
<dbReference type="InterPro" id="IPR036388">
    <property type="entry name" value="WH-like_DNA-bd_sf"/>
</dbReference>
<sequence length="164" mass="18766">MDGTVTYDELVRATERRLIRLGLMLTGNLHSAEDLVQTVLARAHRRWDRISGLDHPEAYLRTMVVNEFLSWRRILKNREVPLADPVDRPSDEDIGSRQAMKDATWQLLTTLPRQQRAVLVLRYYEDLSDDEIATILGVATGTVRSNASRALANLRDHLSTEEED</sequence>
<evidence type="ECO:0000256" key="1">
    <source>
        <dbReference type="ARBA" id="ARBA00010641"/>
    </source>
</evidence>
<proteinExistence type="inferred from homology"/>
<comment type="caution">
    <text evidence="8">The sequence shown here is derived from an EMBL/GenBank/DDBJ whole genome shotgun (WGS) entry which is preliminary data.</text>
</comment>
<dbReference type="Pfam" id="PF04542">
    <property type="entry name" value="Sigma70_r2"/>
    <property type="match status" value="1"/>
</dbReference>
<dbReference type="SUPFAM" id="SSF88659">
    <property type="entry name" value="Sigma3 and sigma4 domains of RNA polymerase sigma factors"/>
    <property type="match status" value="1"/>
</dbReference>
<organism evidence="8 9">
    <name type="scientific">Kribbella albertanoniae</name>
    <dbReference type="NCBI Taxonomy" id="1266829"/>
    <lineage>
        <taxon>Bacteria</taxon>
        <taxon>Bacillati</taxon>
        <taxon>Actinomycetota</taxon>
        <taxon>Actinomycetes</taxon>
        <taxon>Propionibacteriales</taxon>
        <taxon>Kribbellaceae</taxon>
        <taxon>Kribbella</taxon>
    </lineage>
</organism>
<dbReference type="GO" id="GO:0003677">
    <property type="term" value="F:DNA binding"/>
    <property type="evidence" value="ECO:0007669"/>
    <property type="project" value="UniProtKB-KW"/>
</dbReference>
<feature type="domain" description="RNA polymerase sigma factor 70 region 4 type 2" evidence="7">
    <location>
        <begin position="104"/>
        <end position="154"/>
    </location>
</feature>
<keyword evidence="9" id="KW-1185">Reference proteome</keyword>
<keyword evidence="2" id="KW-0805">Transcription regulation</keyword>
<keyword evidence="3" id="KW-0731">Sigma factor</keyword>
<name>A0A4R4P8B7_9ACTN</name>